<name>E9GHF8_DAPPU</name>
<reference evidence="1 2" key="1">
    <citation type="journal article" date="2011" name="Science">
        <title>The ecoresponsive genome of Daphnia pulex.</title>
        <authorList>
            <person name="Colbourne J.K."/>
            <person name="Pfrender M.E."/>
            <person name="Gilbert D."/>
            <person name="Thomas W.K."/>
            <person name="Tucker A."/>
            <person name="Oakley T.H."/>
            <person name="Tokishita S."/>
            <person name="Aerts A."/>
            <person name="Arnold G.J."/>
            <person name="Basu M.K."/>
            <person name="Bauer D.J."/>
            <person name="Caceres C.E."/>
            <person name="Carmel L."/>
            <person name="Casola C."/>
            <person name="Choi J.H."/>
            <person name="Detter J.C."/>
            <person name="Dong Q."/>
            <person name="Dusheyko S."/>
            <person name="Eads B.D."/>
            <person name="Frohlich T."/>
            <person name="Geiler-Samerotte K.A."/>
            <person name="Gerlach D."/>
            <person name="Hatcher P."/>
            <person name="Jogdeo S."/>
            <person name="Krijgsveld J."/>
            <person name="Kriventseva E.V."/>
            <person name="Kultz D."/>
            <person name="Laforsch C."/>
            <person name="Lindquist E."/>
            <person name="Lopez J."/>
            <person name="Manak J.R."/>
            <person name="Muller J."/>
            <person name="Pangilinan J."/>
            <person name="Patwardhan R.P."/>
            <person name="Pitluck S."/>
            <person name="Pritham E.J."/>
            <person name="Rechtsteiner A."/>
            <person name="Rho M."/>
            <person name="Rogozin I.B."/>
            <person name="Sakarya O."/>
            <person name="Salamov A."/>
            <person name="Schaack S."/>
            <person name="Shapiro H."/>
            <person name="Shiga Y."/>
            <person name="Skalitzky C."/>
            <person name="Smith Z."/>
            <person name="Souvorov A."/>
            <person name="Sung W."/>
            <person name="Tang Z."/>
            <person name="Tsuchiya D."/>
            <person name="Tu H."/>
            <person name="Vos H."/>
            <person name="Wang M."/>
            <person name="Wolf Y.I."/>
            <person name="Yamagata H."/>
            <person name="Yamada T."/>
            <person name="Ye Y."/>
            <person name="Shaw J.R."/>
            <person name="Andrews J."/>
            <person name="Crease T.J."/>
            <person name="Tang H."/>
            <person name="Lucas S.M."/>
            <person name="Robertson H.M."/>
            <person name="Bork P."/>
            <person name="Koonin E.V."/>
            <person name="Zdobnov E.M."/>
            <person name="Grigoriev I.V."/>
            <person name="Lynch M."/>
            <person name="Boore J.L."/>
        </authorList>
    </citation>
    <scope>NUCLEOTIDE SEQUENCE [LARGE SCALE GENOMIC DNA]</scope>
</reference>
<dbReference type="InParanoid" id="E9GHF8"/>
<dbReference type="HOGENOM" id="CLU_1027656_0_0_1"/>
<proteinExistence type="predicted"/>
<evidence type="ECO:0000313" key="2">
    <source>
        <dbReference type="Proteomes" id="UP000000305"/>
    </source>
</evidence>
<sequence length="271" mass="30149">MAVSSCLRQSFGADCKRLRFLYSSAVEPIFTYGCSVWVSILRTKAGIKKVRSFQRTICRIFTCAFKTAPTEYLILLSNLLPLDLRILEIATLRLLSHPSGLVFSKASRDFIRKRLSFVNNDHLLPRVSFPLLTNCPPWNILLFSSLLLSVAIPLLPSTPSTLYCFIRAHHRRGAAGFCVVFTDSSAVREVLNFSLPPAISFRTGMSLAFSTALEKIGEYRPAFSACEILEPATQLYPIEARNLALLATFGSFCHIFTTAIAKSPGLILARF</sequence>
<gene>
    <name evidence="1" type="ORF">DAPPUDRAFT_102763</name>
</gene>
<protein>
    <submittedName>
        <fullName evidence="1">Uncharacterized protein</fullName>
    </submittedName>
</protein>
<dbReference type="KEGG" id="dpx:DAPPUDRAFT_102763"/>
<dbReference type="EMBL" id="GL732544">
    <property type="protein sequence ID" value="EFX81188.1"/>
    <property type="molecule type" value="Genomic_DNA"/>
</dbReference>
<dbReference type="AlphaFoldDB" id="E9GHF8"/>
<accession>E9GHF8</accession>
<dbReference type="PhylomeDB" id="E9GHF8"/>
<dbReference type="Proteomes" id="UP000000305">
    <property type="component" value="Unassembled WGS sequence"/>
</dbReference>
<organism evidence="1 2">
    <name type="scientific">Daphnia pulex</name>
    <name type="common">Water flea</name>
    <dbReference type="NCBI Taxonomy" id="6669"/>
    <lineage>
        <taxon>Eukaryota</taxon>
        <taxon>Metazoa</taxon>
        <taxon>Ecdysozoa</taxon>
        <taxon>Arthropoda</taxon>
        <taxon>Crustacea</taxon>
        <taxon>Branchiopoda</taxon>
        <taxon>Diplostraca</taxon>
        <taxon>Cladocera</taxon>
        <taxon>Anomopoda</taxon>
        <taxon>Daphniidae</taxon>
        <taxon>Daphnia</taxon>
    </lineage>
</organism>
<evidence type="ECO:0000313" key="1">
    <source>
        <dbReference type="EMBL" id="EFX81188.1"/>
    </source>
</evidence>
<keyword evidence="2" id="KW-1185">Reference proteome</keyword>
<dbReference type="STRING" id="6669.E9GHF8"/>
<dbReference type="OrthoDB" id="6781282at2759"/>